<reference evidence="11 13" key="2">
    <citation type="journal article" date="2013" name="Nature">
        <title>Insights into bilaterian evolution from three spiralian genomes.</title>
        <authorList>
            <person name="Simakov O."/>
            <person name="Marletaz F."/>
            <person name="Cho S.J."/>
            <person name="Edsinger-Gonzales E."/>
            <person name="Havlak P."/>
            <person name="Hellsten U."/>
            <person name="Kuo D.H."/>
            <person name="Larsson T."/>
            <person name="Lv J."/>
            <person name="Arendt D."/>
            <person name="Savage R."/>
            <person name="Osoegawa K."/>
            <person name="de Jong P."/>
            <person name="Grimwood J."/>
            <person name="Chapman J.A."/>
            <person name="Shapiro H."/>
            <person name="Aerts A."/>
            <person name="Otillar R.P."/>
            <person name="Terry A.Y."/>
            <person name="Boore J.L."/>
            <person name="Grigoriev I.V."/>
            <person name="Lindberg D.R."/>
            <person name="Seaver E.C."/>
            <person name="Weisblat D.A."/>
            <person name="Putnam N.H."/>
            <person name="Rokhsar D.S."/>
        </authorList>
    </citation>
    <scope>NUCLEOTIDE SEQUENCE</scope>
</reference>
<dbReference type="HOGENOM" id="CLU_058300_2_0_1"/>
<evidence type="ECO:0000313" key="11">
    <source>
        <dbReference type="EMBL" id="ESO00705.1"/>
    </source>
</evidence>
<evidence type="ECO:0000256" key="5">
    <source>
        <dbReference type="ARBA" id="ARBA00022787"/>
    </source>
</evidence>
<dbReference type="Pfam" id="PF00153">
    <property type="entry name" value="Mito_carr"/>
    <property type="match status" value="2"/>
</dbReference>
<sequence>MTSLCQFGIASAVSTIYHPVAYAKTLIQIGYEPLPPYLTSTLLGNPTYMYPNVMKYIGHIYRTDGFFGLYRGLSCRLVSGIVGTVVTNSVQTSIIESLEAADELDEDIKEDEVMMLLKSTFYETISRCAGVLCSHPFYVIYVRSMAQFVGRETRFSSFFDSVIDISNNEGISGFFAGLIPRLVGEMFTIWIANVLTYAMNSIMNNISINLHFENYSVSKNSSLLPYLLASNTEKRLIASQITYPFTVVSVVMSVNSSKLVAASQPITASYDNWIVCWNHLSKTNQLKRGSSFFWRKYYGRQIVTTGGVMMPPLDVM</sequence>
<dbReference type="EMBL" id="KB096900">
    <property type="protein sequence ID" value="ESO00705.1"/>
    <property type="molecule type" value="Genomic_DNA"/>
</dbReference>
<evidence type="ECO:0008006" key="14">
    <source>
        <dbReference type="Google" id="ProtNLM"/>
    </source>
</evidence>
<evidence type="ECO:0000256" key="4">
    <source>
        <dbReference type="ARBA" id="ARBA00022737"/>
    </source>
</evidence>
<dbReference type="GO" id="GO:0005741">
    <property type="term" value="C:mitochondrial outer membrane"/>
    <property type="evidence" value="ECO:0007669"/>
    <property type="project" value="UniProtKB-SubCell"/>
</dbReference>
<dbReference type="STRING" id="6412.T1G4Z2"/>
<feature type="repeat" description="Solcar" evidence="9">
    <location>
        <begin position="114"/>
        <end position="202"/>
    </location>
</feature>
<evidence type="ECO:0000256" key="3">
    <source>
        <dbReference type="ARBA" id="ARBA00022692"/>
    </source>
</evidence>
<dbReference type="PANTHER" id="PTHR10780:SF18">
    <property type="entry name" value="LD43650P"/>
    <property type="match status" value="1"/>
</dbReference>
<keyword evidence="6" id="KW-1133">Transmembrane helix</keyword>
<dbReference type="Proteomes" id="UP000015101">
    <property type="component" value="Unassembled WGS sequence"/>
</dbReference>
<comment type="similarity">
    <text evidence="2 10">Belongs to the mitochondrial carrier (TC 2.A.29) family.</text>
</comment>
<keyword evidence="5" id="KW-1000">Mitochondrion outer membrane</keyword>
<evidence type="ECO:0000256" key="7">
    <source>
        <dbReference type="ARBA" id="ARBA00023128"/>
    </source>
</evidence>
<keyword evidence="3 9" id="KW-0812">Transmembrane</keyword>
<evidence type="ECO:0000313" key="13">
    <source>
        <dbReference type="Proteomes" id="UP000015101"/>
    </source>
</evidence>
<dbReference type="FunCoup" id="T1G4Z2">
    <property type="interactions" value="1345"/>
</dbReference>
<dbReference type="InterPro" id="IPR023395">
    <property type="entry name" value="MCP_dom_sf"/>
</dbReference>
<dbReference type="CTD" id="20216140"/>
<evidence type="ECO:0000256" key="1">
    <source>
        <dbReference type="ARBA" id="ARBA00004374"/>
    </source>
</evidence>
<accession>T1G4Z2</accession>
<dbReference type="GeneID" id="20216140"/>
<name>T1G4Z2_HELRO</name>
<dbReference type="AlphaFoldDB" id="T1G4Z2"/>
<keyword evidence="7" id="KW-0496">Mitochondrion</keyword>
<dbReference type="InterPro" id="IPR018108">
    <property type="entry name" value="MCP_transmembrane"/>
</dbReference>
<dbReference type="RefSeq" id="XP_009021342.1">
    <property type="nucleotide sequence ID" value="XM_009023094.1"/>
</dbReference>
<reference evidence="12" key="3">
    <citation type="submission" date="2015-06" db="UniProtKB">
        <authorList>
            <consortium name="EnsemblMetazoa"/>
        </authorList>
    </citation>
    <scope>IDENTIFICATION</scope>
</reference>
<comment type="subcellular location">
    <subcellularLocation>
        <location evidence="1">Mitochondrion outer membrane</location>
        <topology evidence="1">Multi-pass membrane protein</topology>
    </subcellularLocation>
</comment>
<evidence type="ECO:0000256" key="10">
    <source>
        <dbReference type="RuleBase" id="RU000488"/>
    </source>
</evidence>
<dbReference type="SUPFAM" id="SSF103506">
    <property type="entry name" value="Mitochondrial carrier"/>
    <property type="match status" value="1"/>
</dbReference>
<keyword evidence="10" id="KW-0813">Transport</keyword>
<dbReference type="OMA" id="HPFHVIA"/>
<keyword evidence="8 9" id="KW-0472">Membrane</keyword>
<evidence type="ECO:0000256" key="6">
    <source>
        <dbReference type="ARBA" id="ARBA00022989"/>
    </source>
</evidence>
<proteinExistence type="inferred from homology"/>
<evidence type="ECO:0000256" key="8">
    <source>
        <dbReference type="ARBA" id="ARBA00023136"/>
    </source>
</evidence>
<dbReference type="PANTHER" id="PTHR10780">
    <property type="entry name" value="MITOCHONDRIAL CARRIER HOMOLOG"/>
    <property type="match status" value="1"/>
</dbReference>
<dbReference type="KEGG" id="hro:HELRODRAFT_83020"/>
<evidence type="ECO:0000256" key="2">
    <source>
        <dbReference type="ARBA" id="ARBA00006375"/>
    </source>
</evidence>
<evidence type="ECO:0000313" key="12">
    <source>
        <dbReference type="EnsemblMetazoa" id="HelroP83020"/>
    </source>
</evidence>
<gene>
    <name evidence="12" type="primary">20216140</name>
    <name evidence="11" type="ORF">HELRODRAFT_83020</name>
</gene>
<protein>
    <recommendedName>
        <fullName evidence="14">Mitochondrial carrier homolog 2</fullName>
    </recommendedName>
</protein>
<keyword evidence="4" id="KW-0677">Repeat</keyword>
<dbReference type="eggNOG" id="KOG2745">
    <property type="taxonomic scope" value="Eukaryota"/>
</dbReference>
<dbReference type="EnsemblMetazoa" id="HelroT83020">
    <property type="protein sequence ID" value="HelroP83020"/>
    <property type="gene ID" value="HelroG83020"/>
</dbReference>
<feature type="repeat" description="Solcar" evidence="9">
    <location>
        <begin position="2"/>
        <end position="97"/>
    </location>
</feature>
<dbReference type="PROSITE" id="PS50920">
    <property type="entry name" value="SOLCAR"/>
    <property type="match status" value="2"/>
</dbReference>
<dbReference type="OrthoDB" id="10253709at2759"/>
<keyword evidence="13" id="KW-1185">Reference proteome</keyword>
<dbReference type="Gene3D" id="1.50.40.10">
    <property type="entry name" value="Mitochondrial carrier domain"/>
    <property type="match status" value="1"/>
</dbReference>
<dbReference type="InParanoid" id="T1G4Z2"/>
<dbReference type="EMBL" id="AMQM01005397">
    <property type="status" value="NOT_ANNOTATED_CDS"/>
    <property type="molecule type" value="Genomic_DNA"/>
</dbReference>
<evidence type="ECO:0000256" key="9">
    <source>
        <dbReference type="PROSITE-ProRule" id="PRU00282"/>
    </source>
</evidence>
<organism evidence="12 13">
    <name type="scientific">Helobdella robusta</name>
    <name type="common">Californian leech</name>
    <dbReference type="NCBI Taxonomy" id="6412"/>
    <lineage>
        <taxon>Eukaryota</taxon>
        <taxon>Metazoa</taxon>
        <taxon>Spiralia</taxon>
        <taxon>Lophotrochozoa</taxon>
        <taxon>Annelida</taxon>
        <taxon>Clitellata</taxon>
        <taxon>Hirudinea</taxon>
        <taxon>Rhynchobdellida</taxon>
        <taxon>Glossiphoniidae</taxon>
        <taxon>Helobdella</taxon>
    </lineage>
</organism>
<reference evidence="13" key="1">
    <citation type="submission" date="2012-12" db="EMBL/GenBank/DDBJ databases">
        <authorList>
            <person name="Hellsten U."/>
            <person name="Grimwood J."/>
            <person name="Chapman J.A."/>
            <person name="Shapiro H."/>
            <person name="Aerts A."/>
            <person name="Otillar R.P."/>
            <person name="Terry A.Y."/>
            <person name="Boore J.L."/>
            <person name="Simakov O."/>
            <person name="Marletaz F."/>
            <person name="Cho S.-J."/>
            <person name="Edsinger-Gonzales E."/>
            <person name="Havlak P."/>
            <person name="Kuo D.-H."/>
            <person name="Larsson T."/>
            <person name="Lv J."/>
            <person name="Arendt D."/>
            <person name="Savage R."/>
            <person name="Osoegawa K."/>
            <person name="de Jong P."/>
            <person name="Lindberg D.R."/>
            <person name="Seaver E.C."/>
            <person name="Weisblat D.A."/>
            <person name="Putnam N.H."/>
            <person name="Grigoriev I.V."/>
            <person name="Rokhsar D.S."/>
        </authorList>
    </citation>
    <scope>NUCLEOTIDE SEQUENCE</scope>
</reference>